<organism evidence="1 2">
    <name type="scientific">Eikenella corrodens</name>
    <dbReference type="NCBI Taxonomy" id="539"/>
    <lineage>
        <taxon>Bacteria</taxon>
        <taxon>Pseudomonadati</taxon>
        <taxon>Pseudomonadota</taxon>
        <taxon>Betaproteobacteria</taxon>
        <taxon>Neisseriales</taxon>
        <taxon>Neisseriaceae</taxon>
        <taxon>Eikenella</taxon>
    </lineage>
</organism>
<dbReference type="AlphaFoldDB" id="A0A1A9RT27"/>
<dbReference type="EMBL" id="LXSG01000008">
    <property type="protein sequence ID" value="OAM23203.1"/>
    <property type="molecule type" value="Genomic_DNA"/>
</dbReference>
<comment type="caution">
    <text evidence="1">The sequence shown here is derived from an EMBL/GenBank/DDBJ whole genome shotgun (WGS) entry which is preliminary data.</text>
</comment>
<name>A0A1A9RT27_EIKCO</name>
<reference evidence="2" key="1">
    <citation type="submission" date="2016-05" db="EMBL/GenBank/DDBJ databases">
        <title>Draft genome of Corynebacterium afermentans subsp. afermentans LCDC 88199T.</title>
        <authorList>
            <person name="Bernier A.-M."/>
            <person name="Bernard K."/>
        </authorList>
    </citation>
    <scope>NUCLEOTIDE SEQUENCE [LARGE SCALE GENOMIC DNA]</scope>
    <source>
        <strain evidence="2">NML04-0072</strain>
    </source>
</reference>
<dbReference type="InterPro" id="IPR009679">
    <property type="entry name" value="Phage_186_CII-like"/>
</dbReference>
<evidence type="ECO:0000313" key="2">
    <source>
        <dbReference type="Proteomes" id="UP000077589"/>
    </source>
</evidence>
<accession>A0A1A9RT27</accession>
<dbReference type="OrthoDB" id="8617577at2"/>
<gene>
    <name evidence="1" type="ORF">A7P90_01110</name>
</gene>
<evidence type="ECO:0000313" key="1">
    <source>
        <dbReference type="EMBL" id="OAM23203.1"/>
    </source>
</evidence>
<protein>
    <submittedName>
        <fullName evidence="1">Uncharacterized protein</fullName>
    </submittedName>
</protein>
<sequence>MFKNDVFELIRQSAYHYGVPKLAAKMGLAPGTLYNKLNNDEGCSHHKLTLQDFIAILGITGDTAALQGLAGLFDHAVFPLPQMEQMGDDALLDMVNQVYVQGGRAHTVMAEALADGQVSEEEYSAYDLECRQWVAAIVALRRRFKNMVVIVHERRST</sequence>
<proteinExistence type="predicted"/>
<dbReference type="GO" id="GO:0003677">
    <property type="term" value="F:DNA binding"/>
    <property type="evidence" value="ECO:0007669"/>
    <property type="project" value="InterPro"/>
</dbReference>
<dbReference type="Proteomes" id="UP000077589">
    <property type="component" value="Unassembled WGS sequence"/>
</dbReference>
<dbReference type="RefSeq" id="WP_064087301.1">
    <property type="nucleotide sequence ID" value="NZ_LXSG01000008.1"/>
</dbReference>
<dbReference type="Pfam" id="PF06892">
    <property type="entry name" value="Phage_CP76"/>
    <property type="match status" value="1"/>
</dbReference>